<dbReference type="InterPro" id="IPR036691">
    <property type="entry name" value="Endo/exonu/phosph_ase_sf"/>
</dbReference>
<dbReference type="KEGG" id="amob:HG15A2_41930"/>
<sequence length="431" mass="47459" precursor="true">MANYREYLRLLLFFSLAWALPVQVSADIDQPQPALRFATFNVSLYGENSGEVAQRIAGGKDPQAQALAEIIQRVQPDVLLLNEIDYTPDDRLLKVFLKEYLGKPQNKSGSPDGPAKPVEFPYHFTAPSNTGVHSGRDLDHNGIIDSRPGSRDYGGDCWGFGVYEGQYGMAVLSRFPIDEGKARTFRKFLWRDLPHAQLPTEPQRATSPQGLVESWYSLASLAQFRLSSKSHWDVPVKINGQRVHLLASHPTPPGFDGPEDRNGRRNQDEIRFWTDYLAAGKEYHIDDRGTKGGLKAGERFVIAGDLNADPADGAANQAIRNLLASPRVAQADAPSSVGAVEQSERQGGVNVQHTGNPKHDTLDASDNANKGGPGRNPGNLRVDYVLPSVGFRITGSGVFWPETSDPLFKLVGVHPFPSSDHRLVWVDVEFE</sequence>
<dbReference type="RefSeq" id="WP_145062619.1">
    <property type="nucleotide sequence ID" value="NZ_CP036263.1"/>
</dbReference>
<accession>A0A517N138</accession>
<feature type="region of interest" description="Disordered" evidence="1">
    <location>
        <begin position="333"/>
        <end position="379"/>
    </location>
</feature>
<dbReference type="Gene3D" id="3.60.10.10">
    <property type="entry name" value="Endonuclease/exonuclease/phosphatase"/>
    <property type="match status" value="1"/>
</dbReference>
<organism evidence="4 5">
    <name type="scientific">Adhaeretor mobilis</name>
    <dbReference type="NCBI Taxonomy" id="1930276"/>
    <lineage>
        <taxon>Bacteria</taxon>
        <taxon>Pseudomonadati</taxon>
        <taxon>Planctomycetota</taxon>
        <taxon>Planctomycetia</taxon>
        <taxon>Pirellulales</taxon>
        <taxon>Lacipirellulaceae</taxon>
        <taxon>Adhaeretor</taxon>
    </lineage>
</organism>
<dbReference type="AlphaFoldDB" id="A0A517N138"/>
<protein>
    <submittedName>
        <fullName evidence="4">Endonuclease/Exonuclease/phosphatase family protein</fullName>
    </submittedName>
</protein>
<feature type="domain" description="Endonuclease/exonuclease/phosphatase" evidence="3">
    <location>
        <begin position="39"/>
        <end position="421"/>
    </location>
</feature>
<reference evidence="4 5" key="1">
    <citation type="submission" date="2019-02" db="EMBL/GenBank/DDBJ databases">
        <title>Deep-cultivation of Planctomycetes and their phenomic and genomic characterization uncovers novel biology.</title>
        <authorList>
            <person name="Wiegand S."/>
            <person name="Jogler M."/>
            <person name="Boedeker C."/>
            <person name="Pinto D."/>
            <person name="Vollmers J."/>
            <person name="Rivas-Marin E."/>
            <person name="Kohn T."/>
            <person name="Peeters S.H."/>
            <person name="Heuer A."/>
            <person name="Rast P."/>
            <person name="Oberbeckmann S."/>
            <person name="Bunk B."/>
            <person name="Jeske O."/>
            <person name="Meyerdierks A."/>
            <person name="Storesund J.E."/>
            <person name="Kallscheuer N."/>
            <person name="Luecker S."/>
            <person name="Lage O.M."/>
            <person name="Pohl T."/>
            <person name="Merkel B.J."/>
            <person name="Hornburger P."/>
            <person name="Mueller R.-W."/>
            <person name="Bruemmer F."/>
            <person name="Labrenz M."/>
            <person name="Spormann A.M."/>
            <person name="Op den Camp H."/>
            <person name="Overmann J."/>
            <person name="Amann R."/>
            <person name="Jetten M.S.M."/>
            <person name="Mascher T."/>
            <person name="Medema M.H."/>
            <person name="Devos D.P."/>
            <person name="Kaster A.-K."/>
            <person name="Ovreas L."/>
            <person name="Rohde M."/>
            <person name="Galperin M.Y."/>
            <person name="Jogler C."/>
        </authorList>
    </citation>
    <scope>NUCLEOTIDE SEQUENCE [LARGE SCALE GENOMIC DNA]</scope>
    <source>
        <strain evidence="4 5">HG15A2</strain>
    </source>
</reference>
<evidence type="ECO:0000313" key="5">
    <source>
        <dbReference type="Proteomes" id="UP000319852"/>
    </source>
</evidence>
<dbReference type="OrthoDB" id="292013at2"/>
<gene>
    <name evidence="4" type="ORF">HG15A2_41930</name>
</gene>
<evidence type="ECO:0000256" key="2">
    <source>
        <dbReference type="SAM" id="SignalP"/>
    </source>
</evidence>
<keyword evidence="4" id="KW-0269">Exonuclease</keyword>
<evidence type="ECO:0000313" key="4">
    <source>
        <dbReference type="EMBL" id="QDT00851.1"/>
    </source>
</evidence>
<proteinExistence type="predicted"/>
<dbReference type="Pfam" id="PF03372">
    <property type="entry name" value="Exo_endo_phos"/>
    <property type="match status" value="1"/>
</dbReference>
<dbReference type="GO" id="GO:0004527">
    <property type="term" value="F:exonuclease activity"/>
    <property type="evidence" value="ECO:0007669"/>
    <property type="project" value="UniProtKB-KW"/>
</dbReference>
<keyword evidence="2" id="KW-0732">Signal</keyword>
<name>A0A517N138_9BACT</name>
<keyword evidence="4" id="KW-0378">Hydrolase</keyword>
<keyword evidence="5" id="KW-1185">Reference proteome</keyword>
<evidence type="ECO:0000259" key="3">
    <source>
        <dbReference type="Pfam" id="PF03372"/>
    </source>
</evidence>
<keyword evidence="4" id="KW-0255">Endonuclease</keyword>
<dbReference type="InterPro" id="IPR005135">
    <property type="entry name" value="Endo/exonuclease/phosphatase"/>
</dbReference>
<dbReference type="SUPFAM" id="SSF56219">
    <property type="entry name" value="DNase I-like"/>
    <property type="match status" value="1"/>
</dbReference>
<evidence type="ECO:0000256" key="1">
    <source>
        <dbReference type="SAM" id="MobiDB-lite"/>
    </source>
</evidence>
<dbReference type="Proteomes" id="UP000319852">
    <property type="component" value="Chromosome"/>
</dbReference>
<feature type="signal peptide" evidence="2">
    <location>
        <begin position="1"/>
        <end position="19"/>
    </location>
</feature>
<dbReference type="EMBL" id="CP036263">
    <property type="protein sequence ID" value="QDT00851.1"/>
    <property type="molecule type" value="Genomic_DNA"/>
</dbReference>
<keyword evidence="4" id="KW-0540">Nuclease</keyword>
<feature type="chain" id="PRO_5021790806" evidence="2">
    <location>
        <begin position="20"/>
        <end position="431"/>
    </location>
</feature>
<dbReference type="GO" id="GO:0004519">
    <property type="term" value="F:endonuclease activity"/>
    <property type="evidence" value="ECO:0007669"/>
    <property type="project" value="UniProtKB-KW"/>
</dbReference>